<name>A0ABQ4U9Z4_9HYPH</name>
<protein>
    <submittedName>
        <fullName evidence="1">Uncharacterized protein</fullName>
    </submittedName>
</protein>
<sequence length="135" mass="14486">MEKLRNTLVGMAIVVGLLTWLVSIPNREPAQATALPENGLSKISIGSLRGNRTGFGTVLELSFVISNRNNYPVKDVTFACILRAESGTHVSNVSGTVYQRVQANGSVMVNEMNMGFIPAQTDGFVCAPTSFLPVI</sequence>
<accession>A0ABQ4U9Z4</accession>
<reference evidence="1" key="1">
    <citation type="journal article" date="2021" name="Front. Microbiol.">
        <title>Comprehensive Comparative Genomics and Phenotyping of Methylobacterium Species.</title>
        <authorList>
            <person name="Alessa O."/>
            <person name="Ogura Y."/>
            <person name="Fujitani Y."/>
            <person name="Takami H."/>
            <person name="Hayashi T."/>
            <person name="Sahin N."/>
            <person name="Tani A."/>
        </authorList>
    </citation>
    <scope>NUCLEOTIDE SEQUENCE</scope>
    <source>
        <strain evidence="1">NBRC 15686</strain>
    </source>
</reference>
<evidence type="ECO:0000313" key="2">
    <source>
        <dbReference type="Proteomes" id="UP001055039"/>
    </source>
</evidence>
<keyword evidence="2" id="KW-1185">Reference proteome</keyword>
<dbReference type="Proteomes" id="UP001055039">
    <property type="component" value="Unassembled WGS sequence"/>
</dbReference>
<reference evidence="1" key="2">
    <citation type="submission" date="2021-08" db="EMBL/GenBank/DDBJ databases">
        <authorList>
            <person name="Tani A."/>
            <person name="Ola A."/>
            <person name="Ogura Y."/>
            <person name="Katsura K."/>
            <person name="Hayashi T."/>
        </authorList>
    </citation>
    <scope>NUCLEOTIDE SEQUENCE</scope>
    <source>
        <strain evidence="1">NBRC 15686</strain>
    </source>
</reference>
<comment type="caution">
    <text evidence="1">The sequence shown here is derived from an EMBL/GenBank/DDBJ whole genome shotgun (WGS) entry which is preliminary data.</text>
</comment>
<evidence type="ECO:0000313" key="1">
    <source>
        <dbReference type="EMBL" id="GJE63828.1"/>
    </source>
</evidence>
<dbReference type="EMBL" id="BPRC01000002">
    <property type="protein sequence ID" value="GJE63828.1"/>
    <property type="molecule type" value="Genomic_DNA"/>
</dbReference>
<organism evidence="1 2">
    <name type="scientific">Methylorubrum aminovorans</name>
    <dbReference type="NCBI Taxonomy" id="269069"/>
    <lineage>
        <taxon>Bacteria</taxon>
        <taxon>Pseudomonadati</taxon>
        <taxon>Pseudomonadota</taxon>
        <taxon>Alphaproteobacteria</taxon>
        <taxon>Hyphomicrobiales</taxon>
        <taxon>Methylobacteriaceae</taxon>
        <taxon>Methylorubrum</taxon>
    </lineage>
</organism>
<proteinExistence type="predicted"/>
<gene>
    <name evidence="1" type="ORF">LNAOJCKE_1026</name>
</gene>